<dbReference type="Gene3D" id="1.10.238.10">
    <property type="entry name" value="EF-hand"/>
    <property type="match status" value="1"/>
</dbReference>
<feature type="coiled-coil region" evidence="6">
    <location>
        <begin position="374"/>
        <end position="401"/>
    </location>
</feature>
<feature type="compositionally biased region" description="Low complexity" evidence="7">
    <location>
        <begin position="478"/>
        <end position="490"/>
    </location>
</feature>
<evidence type="ECO:0000256" key="5">
    <source>
        <dbReference type="ARBA" id="ARBA00023136"/>
    </source>
</evidence>
<dbReference type="Proteomes" id="UP001189429">
    <property type="component" value="Unassembled WGS sequence"/>
</dbReference>
<dbReference type="PROSITE" id="PS00018">
    <property type="entry name" value="EF_HAND_1"/>
    <property type="match status" value="1"/>
</dbReference>
<evidence type="ECO:0000256" key="6">
    <source>
        <dbReference type="SAM" id="Coils"/>
    </source>
</evidence>
<dbReference type="InterPro" id="IPR011992">
    <property type="entry name" value="EF-hand-dom_pair"/>
</dbReference>
<accession>A0ABN9RSN1</accession>
<feature type="region of interest" description="Disordered" evidence="7">
    <location>
        <begin position="437"/>
        <end position="496"/>
    </location>
</feature>
<evidence type="ECO:0000313" key="10">
    <source>
        <dbReference type="Proteomes" id="UP001189429"/>
    </source>
</evidence>
<evidence type="ECO:0008006" key="11">
    <source>
        <dbReference type="Google" id="ProtNLM"/>
    </source>
</evidence>
<keyword evidence="6" id="KW-0175">Coiled coil</keyword>
<evidence type="ECO:0000256" key="3">
    <source>
        <dbReference type="ARBA" id="ARBA00022837"/>
    </source>
</evidence>
<evidence type="ECO:0000313" key="9">
    <source>
        <dbReference type="EMBL" id="CAK0822119.1"/>
    </source>
</evidence>
<dbReference type="SUPFAM" id="SSF47473">
    <property type="entry name" value="EF-hand"/>
    <property type="match status" value="1"/>
</dbReference>
<keyword evidence="5 8" id="KW-0472">Membrane</keyword>
<evidence type="ECO:0000256" key="1">
    <source>
        <dbReference type="ARBA" id="ARBA00004141"/>
    </source>
</evidence>
<feature type="transmembrane region" description="Helical" evidence="8">
    <location>
        <begin position="6"/>
        <end position="25"/>
    </location>
</feature>
<feature type="transmembrane region" description="Helical" evidence="8">
    <location>
        <begin position="45"/>
        <end position="69"/>
    </location>
</feature>
<keyword evidence="3" id="KW-0106">Calcium</keyword>
<feature type="region of interest" description="Disordered" evidence="7">
    <location>
        <begin position="330"/>
        <end position="355"/>
    </location>
</feature>
<organism evidence="9 10">
    <name type="scientific">Prorocentrum cordatum</name>
    <dbReference type="NCBI Taxonomy" id="2364126"/>
    <lineage>
        <taxon>Eukaryota</taxon>
        <taxon>Sar</taxon>
        <taxon>Alveolata</taxon>
        <taxon>Dinophyceae</taxon>
        <taxon>Prorocentrales</taxon>
        <taxon>Prorocentraceae</taxon>
        <taxon>Prorocentrum</taxon>
    </lineage>
</organism>
<proteinExistence type="predicted"/>
<keyword evidence="4 8" id="KW-1133">Transmembrane helix</keyword>
<feature type="region of interest" description="Disordered" evidence="7">
    <location>
        <begin position="246"/>
        <end position="316"/>
    </location>
</feature>
<keyword evidence="10" id="KW-1185">Reference proteome</keyword>
<evidence type="ECO:0000256" key="4">
    <source>
        <dbReference type="ARBA" id="ARBA00022989"/>
    </source>
</evidence>
<keyword evidence="2 8" id="KW-0812">Transmembrane</keyword>
<feature type="compositionally biased region" description="Gly residues" evidence="7">
    <location>
        <begin position="267"/>
        <end position="288"/>
    </location>
</feature>
<dbReference type="InterPro" id="IPR027359">
    <property type="entry name" value="Volt_channel_dom_sf"/>
</dbReference>
<gene>
    <name evidence="9" type="ORF">PCOR1329_LOCUS23216</name>
</gene>
<dbReference type="Gene3D" id="1.20.120.350">
    <property type="entry name" value="Voltage-gated potassium channels. Chain C"/>
    <property type="match status" value="1"/>
</dbReference>
<dbReference type="InterPro" id="IPR018247">
    <property type="entry name" value="EF_Hand_1_Ca_BS"/>
</dbReference>
<evidence type="ECO:0000256" key="8">
    <source>
        <dbReference type="SAM" id="Phobius"/>
    </source>
</evidence>
<sequence length="726" mass="78053">MATLKSLMWAMVLLLMIIYVFGLAFTGEALDHSISGGVSWREPAVALQGISVLPTSLFTVYIAFVYFAVLNVTGVFCSSAVETTQRNPDLVAKSIIDNRRACTEKLQQLFGAIDDDASGLITIDELELISEDDLMKAYFQALQIDFRDAYTLFKLIDASNDGAIKLDDLQGFALFRQGCEKLKGNATSMEMAEISYDMRRLATQAMREDIAFFVAQVSAMLVALDSNGRCRNEMDDMLKPSAEKLLRAPAGGGGPRPTARSLAAMGGHRGGQGSSPRLLGGGHRGGQGSSPHLLGASGDGAAGPDSHPASQDPTLSAAQAAISWAAELQGPSGAGAAGSWPKARPQQPPSAAEPLHPAPELAAAHLEGPARGWAERLLRTRSRLLEEAEVLESVIASLTEDASAENALEHLAFIDWGWPGEGAGHARQISEGAEVLPTKQPTQPPDESADLPPQPAQGESTPAPEGDAENRTAKKKVTTQSRVTTQSSTTPLTASRSTEVGDVLGCAVAALKQQSGGSKKIDFTPLTSPALSKAPSRYDHHHQVLFNGKQVMSTTFEIFFGAVIGTNALVSGVEVQYRSSHIGEEIPDIFIIIRHTYTLLFLVELAMRVCTLGPRKFFTRGEACGLELTLDQLHLLQVIAIAEWRLHAFLAPLESNLHYCLAAGCYTKAEFRRLDGFQARCLRVIPKVPPAGRLRTAWIQAVLPDGIRLEAAASDKQQRRRSAKNF</sequence>
<dbReference type="EMBL" id="CAUYUJ010007836">
    <property type="protein sequence ID" value="CAK0822119.1"/>
    <property type="molecule type" value="Genomic_DNA"/>
</dbReference>
<comment type="caution">
    <text evidence="9">The sequence shown here is derived from an EMBL/GenBank/DDBJ whole genome shotgun (WGS) entry which is preliminary data.</text>
</comment>
<evidence type="ECO:0000256" key="7">
    <source>
        <dbReference type="SAM" id="MobiDB-lite"/>
    </source>
</evidence>
<comment type="subcellular location">
    <subcellularLocation>
        <location evidence="1">Membrane</location>
        <topology evidence="1">Multi-pass membrane protein</topology>
    </subcellularLocation>
</comment>
<name>A0ABN9RSN1_9DINO</name>
<reference evidence="9" key="1">
    <citation type="submission" date="2023-10" db="EMBL/GenBank/DDBJ databases">
        <authorList>
            <person name="Chen Y."/>
            <person name="Shah S."/>
            <person name="Dougan E. K."/>
            <person name="Thang M."/>
            <person name="Chan C."/>
        </authorList>
    </citation>
    <scope>NUCLEOTIDE SEQUENCE [LARGE SCALE GENOMIC DNA]</scope>
</reference>
<evidence type="ECO:0000256" key="2">
    <source>
        <dbReference type="ARBA" id="ARBA00022692"/>
    </source>
</evidence>
<protein>
    <recommendedName>
        <fullName evidence="11">Calmodulin</fullName>
    </recommendedName>
</protein>